<evidence type="ECO:0000256" key="6">
    <source>
        <dbReference type="ARBA" id="ARBA00023027"/>
    </source>
</evidence>
<dbReference type="InterPro" id="IPR002912">
    <property type="entry name" value="ACT_dom"/>
</dbReference>
<sequence length="362" mass="40315">MHFKKIAFLGLGLIGGSLAKALKSANPGLLISAYDRRDVLEKALNEKAIDRGLDTVEDALDDDLIFLCFPVDKSIETFKNLIPKLKPGQTISDVCSVKEIFHQIWNECGGNCSGFYIGGHPMAGKEKNGYEHSDSTLFENSVYILSDSSKNYPTLNEFADLIHSTGAHITFLNPKVHDIIVAAVSHLPQLLSVSLINSAVIKDSDINFFDFAAGGFRDMTRIAASDFNLWEPIIRYNQKNILQAIDNFSYDLTELKNAIEKGNYKLLAEKFESARKKRDEIPKNTKGFINPLFDIFVFVKDQPGVLAKITSALYEAGINIRDLELLKIRLGSGGTFRISFETQQDADKAKHIIESIGFTTRI</sequence>
<dbReference type="InterPro" id="IPR036291">
    <property type="entry name" value="NAD(P)-bd_dom_sf"/>
</dbReference>
<comment type="pathway">
    <text evidence="1">Amino-acid biosynthesis; L-tyrosine biosynthesis; (4-hydroxyphenyl)pyruvate from prephenate (NAD(+) route): step 1/1.</text>
</comment>
<dbReference type="Pfam" id="PF01842">
    <property type="entry name" value="ACT"/>
    <property type="match status" value="1"/>
</dbReference>
<evidence type="ECO:0000256" key="8">
    <source>
        <dbReference type="ARBA" id="ARBA00049260"/>
    </source>
</evidence>
<dbReference type="InterPro" id="IPR050812">
    <property type="entry name" value="Preph/Arog_dehydrog"/>
</dbReference>
<dbReference type="InterPro" id="IPR003099">
    <property type="entry name" value="Prephen_DH"/>
</dbReference>
<dbReference type="eggNOG" id="COG4747">
    <property type="taxonomic scope" value="Bacteria"/>
</dbReference>
<keyword evidence="6" id="KW-0520">NAD</keyword>
<evidence type="ECO:0000259" key="9">
    <source>
        <dbReference type="PROSITE" id="PS51176"/>
    </source>
</evidence>
<dbReference type="OrthoDB" id="9802008at2"/>
<dbReference type="UniPathway" id="UPA00122">
    <property type="reaction ID" value="UER00961"/>
</dbReference>
<evidence type="ECO:0000256" key="4">
    <source>
        <dbReference type="ARBA" id="ARBA00022498"/>
    </source>
</evidence>
<dbReference type="Gene3D" id="3.40.50.720">
    <property type="entry name" value="NAD(P)-binding Rossmann-like Domain"/>
    <property type="match status" value="1"/>
</dbReference>
<evidence type="ECO:0000256" key="1">
    <source>
        <dbReference type="ARBA" id="ARBA00005067"/>
    </source>
</evidence>
<dbReference type="KEGG" id="mro:MROS_1935"/>
<keyword evidence="7" id="KW-0057">Aromatic amino acid biosynthesis</keyword>
<accession>I6YX52</accession>
<dbReference type="STRING" id="1191523.MROS_1935"/>
<keyword evidence="5" id="KW-0560">Oxidoreductase</keyword>
<evidence type="ECO:0000313" key="12">
    <source>
        <dbReference type="Proteomes" id="UP000009011"/>
    </source>
</evidence>
<dbReference type="GO" id="GO:0004665">
    <property type="term" value="F:prephenate dehydrogenase (NADP+) activity"/>
    <property type="evidence" value="ECO:0007669"/>
    <property type="project" value="InterPro"/>
</dbReference>
<protein>
    <recommendedName>
        <fullName evidence="3">Prephenate dehydrogenase</fullName>
        <ecNumber evidence="2">1.3.1.12</ecNumber>
    </recommendedName>
</protein>
<dbReference type="Gene3D" id="3.30.70.260">
    <property type="match status" value="1"/>
</dbReference>
<organism evidence="11 12">
    <name type="scientific">Melioribacter roseus (strain DSM 23840 / JCM 17771 / VKM B-2668 / P3M-2)</name>
    <dbReference type="NCBI Taxonomy" id="1191523"/>
    <lineage>
        <taxon>Bacteria</taxon>
        <taxon>Pseudomonadati</taxon>
        <taxon>Ignavibacteriota</taxon>
        <taxon>Ignavibacteria</taxon>
        <taxon>Ignavibacteriales</taxon>
        <taxon>Melioribacteraceae</taxon>
        <taxon>Melioribacter</taxon>
    </lineage>
</organism>
<dbReference type="GO" id="GO:0008977">
    <property type="term" value="F:prephenate dehydrogenase (NAD+) activity"/>
    <property type="evidence" value="ECO:0007669"/>
    <property type="project" value="UniProtKB-EC"/>
</dbReference>
<keyword evidence="7" id="KW-0028">Amino-acid biosynthesis</keyword>
<dbReference type="PROSITE" id="PS51671">
    <property type="entry name" value="ACT"/>
    <property type="match status" value="1"/>
</dbReference>
<evidence type="ECO:0000256" key="2">
    <source>
        <dbReference type="ARBA" id="ARBA00012068"/>
    </source>
</evidence>
<dbReference type="AlphaFoldDB" id="I6YX52"/>
<dbReference type="PANTHER" id="PTHR21363:SF0">
    <property type="entry name" value="PREPHENATE DEHYDROGENASE [NADP(+)]"/>
    <property type="match status" value="1"/>
</dbReference>
<dbReference type="SUPFAM" id="SSF51735">
    <property type="entry name" value="NAD(P)-binding Rossmann-fold domains"/>
    <property type="match status" value="1"/>
</dbReference>
<dbReference type="SUPFAM" id="SSF48179">
    <property type="entry name" value="6-phosphogluconate dehydrogenase C-terminal domain-like"/>
    <property type="match status" value="1"/>
</dbReference>
<evidence type="ECO:0000259" key="10">
    <source>
        <dbReference type="PROSITE" id="PS51671"/>
    </source>
</evidence>
<dbReference type="InterPro" id="IPR008927">
    <property type="entry name" value="6-PGluconate_DH-like_C_sf"/>
</dbReference>
<dbReference type="PROSITE" id="PS51176">
    <property type="entry name" value="PDH_ADH"/>
    <property type="match status" value="1"/>
</dbReference>
<feature type="domain" description="Prephenate/arogenate dehydrogenase" evidence="9">
    <location>
        <begin position="4"/>
        <end position="289"/>
    </location>
</feature>
<name>I6YX52_MELRP</name>
<dbReference type="Proteomes" id="UP000009011">
    <property type="component" value="Chromosome"/>
</dbReference>
<dbReference type="InterPro" id="IPR046826">
    <property type="entry name" value="PDH_N"/>
</dbReference>
<evidence type="ECO:0000256" key="3">
    <source>
        <dbReference type="ARBA" id="ARBA00016891"/>
    </source>
</evidence>
<keyword evidence="12" id="KW-1185">Reference proteome</keyword>
<evidence type="ECO:0000256" key="7">
    <source>
        <dbReference type="ARBA" id="ARBA00023141"/>
    </source>
</evidence>
<keyword evidence="4" id="KW-0827">Tyrosine biosynthesis</keyword>
<dbReference type="GO" id="GO:0070403">
    <property type="term" value="F:NAD+ binding"/>
    <property type="evidence" value="ECO:0007669"/>
    <property type="project" value="InterPro"/>
</dbReference>
<feature type="domain" description="ACT" evidence="10">
    <location>
        <begin position="294"/>
        <end position="362"/>
    </location>
</feature>
<proteinExistence type="predicted"/>
<dbReference type="GO" id="GO:0006571">
    <property type="term" value="P:tyrosine biosynthetic process"/>
    <property type="evidence" value="ECO:0007669"/>
    <property type="project" value="UniProtKB-UniPathway"/>
</dbReference>
<dbReference type="SUPFAM" id="SSF55021">
    <property type="entry name" value="ACT-like"/>
    <property type="match status" value="1"/>
</dbReference>
<dbReference type="Gene3D" id="1.10.3660.10">
    <property type="entry name" value="6-phosphogluconate dehydrogenase C-terminal like domain"/>
    <property type="match status" value="1"/>
</dbReference>
<gene>
    <name evidence="11" type="ordered locus">MROS_1935</name>
</gene>
<dbReference type="EC" id="1.3.1.12" evidence="2"/>
<dbReference type="RefSeq" id="WP_014856599.1">
    <property type="nucleotide sequence ID" value="NC_018178.1"/>
</dbReference>
<reference evidence="11 12" key="1">
    <citation type="journal article" date="2013" name="PLoS ONE">
        <title>Genomic analysis of Melioribacter roseus, facultatively anaerobic organotrophic bacterium representing a novel deep lineage within Bacteriodetes/Chlorobi group.</title>
        <authorList>
            <person name="Kadnikov V.V."/>
            <person name="Mardanov A.V."/>
            <person name="Podosokorskaya O.A."/>
            <person name="Gavrilov S.N."/>
            <person name="Kublanov I.V."/>
            <person name="Beletsky A.V."/>
            <person name="Bonch-Osmolovskaya E.A."/>
            <person name="Ravin N.V."/>
        </authorList>
    </citation>
    <scope>NUCLEOTIDE SEQUENCE [LARGE SCALE GENOMIC DNA]</scope>
    <source>
        <strain evidence="12">JCM 17771 / P3M-2</strain>
    </source>
</reference>
<dbReference type="InterPro" id="IPR046825">
    <property type="entry name" value="PDH_C"/>
</dbReference>
<dbReference type="HOGENOM" id="CLU_055968_2_1_10"/>
<dbReference type="Pfam" id="PF20463">
    <property type="entry name" value="PDH_C"/>
    <property type="match status" value="1"/>
</dbReference>
<comment type="catalytic activity">
    <reaction evidence="8">
        <text>prephenate + NAD(+) = 3-(4-hydroxyphenyl)pyruvate + CO2 + NADH</text>
        <dbReference type="Rhea" id="RHEA:13869"/>
        <dbReference type="ChEBI" id="CHEBI:16526"/>
        <dbReference type="ChEBI" id="CHEBI:29934"/>
        <dbReference type="ChEBI" id="CHEBI:36242"/>
        <dbReference type="ChEBI" id="CHEBI:57540"/>
        <dbReference type="ChEBI" id="CHEBI:57945"/>
        <dbReference type="EC" id="1.3.1.12"/>
    </reaction>
</comment>
<evidence type="ECO:0000313" key="11">
    <source>
        <dbReference type="EMBL" id="AFN75167.1"/>
    </source>
</evidence>
<dbReference type="eggNOG" id="COG0287">
    <property type="taxonomic scope" value="Bacteria"/>
</dbReference>
<dbReference type="EMBL" id="CP003557">
    <property type="protein sequence ID" value="AFN75167.1"/>
    <property type="molecule type" value="Genomic_DNA"/>
</dbReference>
<dbReference type="PANTHER" id="PTHR21363">
    <property type="entry name" value="PREPHENATE DEHYDROGENASE"/>
    <property type="match status" value="1"/>
</dbReference>
<dbReference type="CDD" id="cd04909">
    <property type="entry name" value="ACT_PDH-BS"/>
    <property type="match status" value="1"/>
</dbReference>
<dbReference type="Pfam" id="PF02153">
    <property type="entry name" value="PDH_N"/>
    <property type="match status" value="1"/>
</dbReference>
<dbReference type="InterPro" id="IPR045865">
    <property type="entry name" value="ACT-like_dom_sf"/>
</dbReference>
<evidence type="ECO:0000256" key="5">
    <source>
        <dbReference type="ARBA" id="ARBA00023002"/>
    </source>
</evidence>